<accession>A0AAJ0M9F7</accession>
<dbReference type="Proteomes" id="UP001275084">
    <property type="component" value="Unassembled WGS sequence"/>
</dbReference>
<name>A0AAJ0M9F7_9PEZI</name>
<protein>
    <submittedName>
        <fullName evidence="1">Uncharacterized protein</fullName>
    </submittedName>
</protein>
<dbReference type="AlphaFoldDB" id="A0AAJ0M9F7"/>
<reference evidence="1" key="2">
    <citation type="submission" date="2023-06" db="EMBL/GenBank/DDBJ databases">
        <authorList>
            <consortium name="Lawrence Berkeley National Laboratory"/>
            <person name="Haridas S."/>
            <person name="Hensen N."/>
            <person name="Bonometti L."/>
            <person name="Westerberg I."/>
            <person name="Brannstrom I.O."/>
            <person name="Guillou S."/>
            <person name="Cros-Aarteil S."/>
            <person name="Calhoun S."/>
            <person name="Kuo A."/>
            <person name="Mondo S."/>
            <person name="Pangilinan J."/>
            <person name="Riley R."/>
            <person name="Labutti K."/>
            <person name="Andreopoulos B."/>
            <person name="Lipzen A."/>
            <person name="Chen C."/>
            <person name="Yanf M."/>
            <person name="Daum C."/>
            <person name="Ng V."/>
            <person name="Clum A."/>
            <person name="Steindorff A."/>
            <person name="Ohm R."/>
            <person name="Martin F."/>
            <person name="Silar P."/>
            <person name="Natvig D."/>
            <person name="Lalanne C."/>
            <person name="Gautier V."/>
            <person name="Ament-Velasquez S.L."/>
            <person name="Kruys A."/>
            <person name="Hutchinson M.I."/>
            <person name="Powell A.J."/>
            <person name="Barry K."/>
            <person name="Miller A.N."/>
            <person name="Grigoriev I.V."/>
            <person name="Debuchy R."/>
            <person name="Gladieux P."/>
            <person name="Thoren M.H."/>
            <person name="Johannesson H."/>
        </authorList>
    </citation>
    <scope>NUCLEOTIDE SEQUENCE</scope>
    <source>
        <strain evidence="1">CBS 955.72</strain>
    </source>
</reference>
<reference evidence="1" key="1">
    <citation type="journal article" date="2023" name="Mol. Phylogenet. Evol.">
        <title>Genome-scale phylogeny and comparative genomics of the fungal order Sordariales.</title>
        <authorList>
            <person name="Hensen N."/>
            <person name="Bonometti L."/>
            <person name="Westerberg I."/>
            <person name="Brannstrom I.O."/>
            <person name="Guillou S."/>
            <person name="Cros-Aarteil S."/>
            <person name="Calhoun S."/>
            <person name="Haridas S."/>
            <person name="Kuo A."/>
            <person name="Mondo S."/>
            <person name="Pangilinan J."/>
            <person name="Riley R."/>
            <person name="LaButti K."/>
            <person name="Andreopoulos B."/>
            <person name="Lipzen A."/>
            <person name="Chen C."/>
            <person name="Yan M."/>
            <person name="Daum C."/>
            <person name="Ng V."/>
            <person name="Clum A."/>
            <person name="Steindorff A."/>
            <person name="Ohm R.A."/>
            <person name="Martin F."/>
            <person name="Silar P."/>
            <person name="Natvig D.O."/>
            <person name="Lalanne C."/>
            <person name="Gautier V."/>
            <person name="Ament-Velasquez S.L."/>
            <person name="Kruys A."/>
            <person name="Hutchinson M.I."/>
            <person name="Powell A.J."/>
            <person name="Barry K."/>
            <person name="Miller A.N."/>
            <person name="Grigoriev I.V."/>
            <person name="Debuchy R."/>
            <person name="Gladieux P."/>
            <person name="Hiltunen Thoren M."/>
            <person name="Johannesson H."/>
        </authorList>
    </citation>
    <scope>NUCLEOTIDE SEQUENCE</scope>
    <source>
        <strain evidence="1">CBS 955.72</strain>
    </source>
</reference>
<gene>
    <name evidence="1" type="ORF">B0T25DRAFT_309082</name>
</gene>
<sequence>MRGRPCSEVCPKVFHCWLHLPAERCSSTHLATQPESCLRRLMFNHQSPTPTSISFSCPVGRAKGNPTLANHDPRPCGTAVARWSEGTSGHEASIPSCLPCPRPARSPDRSRLSRANPFHVDPLLVSGCSGLKTLHPDVLESWVQQGMNGPINSIGSGRLDEAVWLYGGQWMFPTRNQTIGNICHLLFFAEEYQAISGPPSSPHVPTQANLSRIISLAKPRRVLCKVGM</sequence>
<comment type="caution">
    <text evidence="1">The sequence shown here is derived from an EMBL/GenBank/DDBJ whole genome shotgun (WGS) entry which is preliminary data.</text>
</comment>
<dbReference type="EMBL" id="JAUIQD010000007">
    <property type="protein sequence ID" value="KAK3343833.1"/>
    <property type="molecule type" value="Genomic_DNA"/>
</dbReference>
<evidence type="ECO:0000313" key="2">
    <source>
        <dbReference type="Proteomes" id="UP001275084"/>
    </source>
</evidence>
<organism evidence="1 2">
    <name type="scientific">Lasiosphaeria hispida</name>
    <dbReference type="NCBI Taxonomy" id="260671"/>
    <lineage>
        <taxon>Eukaryota</taxon>
        <taxon>Fungi</taxon>
        <taxon>Dikarya</taxon>
        <taxon>Ascomycota</taxon>
        <taxon>Pezizomycotina</taxon>
        <taxon>Sordariomycetes</taxon>
        <taxon>Sordariomycetidae</taxon>
        <taxon>Sordariales</taxon>
        <taxon>Lasiosphaeriaceae</taxon>
        <taxon>Lasiosphaeria</taxon>
    </lineage>
</organism>
<keyword evidence="2" id="KW-1185">Reference proteome</keyword>
<proteinExistence type="predicted"/>
<evidence type="ECO:0000313" key="1">
    <source>
        <dbReference type="EMBL" id="KAK3343833.1"/>
    </source>
</evidence>